<evidence type="ECO:0000259" key="4">
    <source>
        <dbReference type="PROSITE" id="PS52004"/>
    </source>
</evidence>
<dbReference type="InterPro" id="IPR000794">
    <property type="entry name" value="Beta-ketoacyl_synthase"/>
</dbReference>
<dbReference type="Pfam" id="PF00109">
    <property type="entry name" value="ketoacyl-synt"/>
    <property type="match status" value="1"/>
</dbReference>
<dbReference type="InterPro" id="IPR020841">
    <property type="entry name" value="PKS_Beta-ketoAc_synthase_dom"/>
</dbReference>
<dbReference type="SUPFAM" id="SSF53901">
    <property type="entry name" value="Thiolase-like"/>
    <property type="match status" value="2"/>
</dbReference>
<evidence type="ECO:0000256" key="3">
    <source>
        <dbReference type="RuleBase" id="RU003694"/>
    </source>
</evidence>
<evidence type="ECO:0000313" key="5">
    <source>
        <dbReference type="EMBL" id="RFU84712.1"/>
    </source>
</evidence>
<evidence type="ECO:0000256" key="1">
    <source>
        <dbReference type="ARBA" id="ARBA00008467"/>
    </source>
</evidence>
<dbReference type="PANTHER" id="PTHR11712">
    <property type="entry name" value="POLYKETIDE SYNTHASE-RELATED"/>
    <property type="match status" value="1"/>
</dbReference>
<dbReference type="Gene3D" id="3.40.47.10">
    <property type="match status" value="2"/>
</dbReference>
<dbReference type="GO" id="GO:0006633">
    <property type="term" value="P:fatty acid biosynthetic process"/>
    <property type="evidence" value="ECO:0007669"/>
    <property type="project" value="TreeGrafter"/>
</dbReference>
<dbReference type="InterPro" id="IPR014030">
    <property type="entry name" value="Ketoacyl_synth_N"/>
</dbReference>
<dbReference type="Pfam" id="PF02801">
    <property type="entry name" value="Ketoacyl-synt_C"/>
    <property type="match status" value="1"/>
</dbReference>
<name>A0A372M1B9_9ACTN</name>
<dbReference type="GO" id="GO:0005829">
    <property type="term" value="C:cytosol"/>
    <property type="evidence" value="ECO:0007669"/>
    <property type="project" value="TreeGrafter"/>
</dbReference>
<dbReference type="AlphaFoldDB" id="A0A372M1B9"/>
<protein>
    <submittedName>
        <fullName evidence="5">Beta-ketoacyl-[acyl-carrier-protein] synthase family protein</fullName>
    </submittedName>
</protein>
<dbReference type="PANTHER" id="PTHR11712:SF336">
    <property type="entry name" value="3-OXOACYL-[ACYL-CARRIER-PROTEIN] SYNTHASE, MITOCHONDRIAL"/>
    <property type="match status" value="1"/>
</dbReference>
<dbReference type="InterPro" id="IPR014031">
    <property type="entry name" value="Ketoacyl_synth_C"/>
</dbReference>
<sequence>MVTGLGVVSPAGTGKEVLWDVVSSGTSVTKSLSDIKSSELFGDFAFSSDAVAEVPDFEQHSAGLPPEVQRLDRYAQFAVAATLQAMSDAGLRTGSYEPARTGLSLSTAICGTPLMEEEFLRVTDRGRKPIDPAEAGRGLYLASMSNTPGVVLSALLGAQGPCVTLSTGCIGGIDAVGNAFDAIRDGEADVMIAGASEAPITPVTVASFEIINCLSRDYPDSPETASRPYDAGRNGFVLGEACGIVVLEEKEHALRRGATPYMEITGFSHTSNAVHMTDLLSDGADLTRAMTQAMDDAGVRPADIDHVSSHGSSTAQNDTCETSALKLALGERAREIPVNSAKSMLGHALSAASAVEIVLCALAYRHGHVHPTANYRTPDPTCDLDYVPGEGREWHGDAVLKDASGFAGLHAAMVTRRCAQEAV</sequence>
<proteinExistence type="inferred from homology"/>
<dbReference type="SMART" id="SM00825">
    <property type="entry name" value="PKS_KS"/>
    <property type="match status" value="1"/>
</dbReference>
<keyword evidence="2 3" id="KW-0808">Transferase</keyword>
<organism evidence="5 6">
    <name type="scientific">Streptomyces triticagri</name>
    <dbReference type="NCBI Taxonomy" id="2293568"/>
    <lineage>
        <taxon>Bacteria</taxon>
        <taxon>Bacillati</taxon>
        <taxon>Actinomycetota</taxon>
        <taxon>Actinomycetes</taxon>
        <taxon>Kitasatosporales</taxon>
        <taxon>Streptomycetaceae</taxon>
        <taxon>Streptomyces</taxon>
    </lineage>
</organism>
<reference evidence="5 6" key="1">
    <citation type="submission" date="2018-08" db="EMBL/GenBank/DDBJ databases">
        <title>Isolation, diversity and antifungal activity of Actinobacteria from wheat.</title>
        <authorList>
            <person name="Han C."/>
        </authorList>
    </citation>
    <scope>NUCLEOTIDE SEQUENCE [LARGE SCALE GENOMIC DNA]</scope>
    <source>
        <strain evidence="5 6">NEAU-YY421</strain>
    </source>
</reference>
<comment type="similarity">
    <text evidence="1 3">Belongs to the thiolase-like superfamily. Beta-ketoacyl-ACP synthases family.</text>
</comment>
<dbReference type="Proteomes" id="UP000263094">
    <property type="component" value="Unassembled WGS sequence"/>
</dbReference>
<keyword evidence="6" id="KW-1185">Reference proteome</keyword>
<evidence type="ECO:0000256" key="2">
    <source>
        <dbReference type="ARBA" id="ARBA00022679"/>
    </source>
</evidence>
<comment type="caution">
    <text evidence="5">The sequence shown here is derived from an EMBL/GenBank/DDBJ whole genome shotgun (WGS) entry which is preliminary data.</text>
</comment>
<accession>A0A372M1B9</accession>
<gene>
    <name evidence="5" type="ORF">DY218_21210</name>
</gene>
<feature type="domain" description="Ketosynthase family 3 (KS3)" evidence="4">
    <location>
        <begin position="1"/>
        <end position="417"/>
    </location>
</feature>
<dbReference type="EMBL" id="QUAK01000115">
    <property type="protein sequence ID" value="RFU84712.1"/>
    <property type="molecule type" value="Genomic_DNA"/>
</dbReference>
<dbReference type="PROSITE" id="PS52004">
    <property type="entry name" value="KS3_2"/>
    <property type="match status" value="1"/>
</dbReference>
<dbReference type="CDD" id="cd00834">
    <property type="entry name" value="KAS_I_II"/>
    <property type="match status" value="1"/>
</dbReference>
<dbReference type="OrthoDB" id="9808669at2"/>
<evidence type="ECO:0000313" key="6">
    <source>
        <dbReference type="Proteomes" id="UP000263094"/>
    </source>
</evidence>
<dbReference type="InterPro" id="IPR016039">
    <property type="entry name" value="Thiolase-like"/>
</dbReference>
<dbReference type="GO" id="GO:0004315">
    <property type="term" value="F:3-oxoacyl-[acyl-carrier-protein] synthase activity"/>
    <property type="evidence" value="ECO:0007669"/>
    <property type="project" value="TreeGrafter"/>
</dbReference>